<evidence type="ECO:0000313" key="8">
    <source>
        <dbReference type="Proteomes" id="UP001220658"/>
    </source>
</evidence>
<gene>
    <name evidence="7" type="ORF">POG00_04845</name>
</gene>
<dbReference type="SMART" id="SM00729">
    <property type="entry name" value="Elp3"/>
    <property type="match status" value="1"/>
</dbReference>
<comment type="caution">
    <text evidence="7">The sequence shown here is derived from an EMBL/GenBank/DDBJ whole genome shotgun (WGS) entry which is preliminary data.</text>
</comment>
<evidence type="ECO:0000256" key="4">
    <source>
        <dbReference type="ARBA" id="ARBA00023004"/>
    </source>
</evidence>
<evidence type="ECO:0000256" key="5">
    <source>
        <dbReference type="ARBA" id="ARBA00023014"/>
    </source>
</evidence>
<dbReference type="GO" id="GO:0003824">
    <property type="term" value="F:catalytic activity"/>
    <property type="evidence" value="ECO:0007669"/>
    <property type="project" value="InterPro"/>
</dbReference>
<dbReference type="GO" id="GO:0005829">
    <property type="term" value="C:cytosol"/>
    <property type="evidence" value="ECO:0007669"/>
    <property type="project" value="TreeGrafter"/>
</dbReference>
<dbReference type="GO" id="GO:0046872">
    <property type="term" value="F:metal ion binding"/>
    <property type="evidence" value="ECO:0007669"/>
    <property type="project" value="UniProtKB-KW"/>
</dbReference>
<dbReference type="InterPro" id="IPR007197">
    <property type="entry name" value="rSAM"/>
</dbReference>
<evidence type="ECO:0000313" key="7">
    <source>
        <dbReference type="EMBL" id="MDC0828034.1"/>
    </source>
</evidence>
<keyword evidence="5" id="KW-0411">Iron-sulfur</keyword>
<dbReference type="PANTHER" id="PTHR43409">
    <property type="entry name" value="ANAEROBIC MAGNESIUM-PROTOPORPHYRIN IX MONOMETHYL ESTER CYCLASE-RELATED"/>
    <property type="match status" value="1"/>
</dbReference>
<dbReference type="SUPFAM" id="SSF102114">
    <property type="entry name" value="Radical SAM enzymes"/>
    <property type="match status" value="1"/>
</dbReference>
<dbReference type="InterPro" id="IPR058240">
    <property type="entry name" value="rSAM_sf"/>
</dbReference>
<dbReference type="CDD" id="cd01335">
    <property type="entry name" value="Radical_SAM"/>
    <property type="match status" value="1"/>
</dbReference>
<dbReference type="PANTHER" id="PTHR43409:SF7">
    <property type="entry name" value="BLL1977 PROTEIN"/>
    <property type="match status" value="1"/>
</dbReference>
<name>A0AAW6FTH3_9FIRM</name>
<proteinExistence type="predicted"/>
<accession>A0AAW6FTH3</accession>
<evidence type="ECO:0000256" key="3">
    <source>
        <dbReference type="ARBA" id="ARBA00022723"/>
    </source>
</evidence>
<evidence type="ECO:0000256" key="2">
    <source>
        <dbReference type="ARBA" id="ARBA00022691"/>
    </source>
</evidence>
<dbReference type="Proteomes" id="UP001220658">
    <property type="component" value="Unassembled WGS sequence"/>
</dbReference>
<dbReference type="InterPro" id="IPR051198">
    <property type="entry name" value="BchE-like"/>
</dbReference>
<dbReference type="AlphaFoldDB" id="A0AAW6FTH3"/>
<comment type="cofactor">
    <cofactor evidence="1">
        <name>[4Fe-4S] cluster</name>
        <dbReference type="ChEBI" id="CHEBI:49883"/>
    </cofactor>
</comment>
<dbReference type="SFLD" id="SFLDG01082">
    <property type="entry name" value="B12-binding_domain_containing"/>
    <property type="match status" value="1"/>
</dbReference>
<keyword evidence="3" id="KW-0479">Metal-binding</keyword>
<dbReference type="Pfam" id="PF04055">
    <property type="entry name" value="Radical_SAM"/>
    <property type="match status" value="1"/>
</dbReference>
<keyword evidence="2" id="KW-0949">S-adenosyl-L-methionine</keyword>
<sequence>MRLKKNGHEYDSQKISILDVNMIEKQRLNLPTYGIRPIWRWFYLSARKKGLDIEFVEYKHNLYQSSGDFQYLIIYIDHYIPEWLIRQINHIDKFGCDIKIYICGYLPTLYKDEIEKICGDRTIVLQGVLENVLQLLLSELSQMSEIEEFPYINLRNEELMLYEKQLNMKGIEVVQTSVGCPMKCSFCRYSTFYHKYYKKVYTQYALDNIIDEIKSIVSAYGIKHFRFSDSNFLGHGSRIIKRCKELASELERNNLDITFELHSRSDAVTKEAISILKDSGLKHISIGIESMSETQLIRYGKREDTEQHRKAIQILWEHGILTQGYAILFDPLVNKNEIVESLEGLYELSKKCLIVLHDKMILYRSTDYFKNNCHYIKIKEENNSINEVVDYEFFDDWCKCNFEKIQKLNELISKRIIGFYQKRYTFYNENERYTLLKIANSYRLKILKKAVSNDNISDQLVDELEQEFVKTLMEEI</sequence>
<dbReference type="InterPro" id="IPR006638">
    <property type="entry name" value="Elp3/MiaA/NifB-like_rSAM"/>
</dbReference>
<dbReference type="Gene3D" id="3.80.30.20">
    <property type="entry name" value="tm_1862 like domain"/>
    <property type="match status" value="1"/>
</dbReference>
<dbReference type="SFLD" id="SFLDS00029">
    <property type="entry name" value="Radical_SAM"/>
    <property type="match status" value="1"/>
</dbReference>
<dbReference type="PROSITE" id="PS51918">
    <property type="entry name" value="RADICAL_SAM"/>
    <property type="match status" value="1"/>
</dbReference>
<reference evidence="7" key="1">
    <citation type="submission" date="2023-01" db="EMBL/GenBank/DDBJ databases">
        <title>Human gut microbiome strain richness.</title>
        <authorList>
            <person name="Chen-Liaw A."/>
        </authorList>
    </citation>
    <scope>NUCLEOTIDE SEQUENCE</scope>
    <source>
        <strain evidence="7">D55st1_G4_D55t1_190419</strain>
    </source>
</reference>
<keyword evidence="4" id="KW-0408">Iron</keyword>
<dbReference type="InterPro" id="IPR023404">
    <property type="entry name" value="rSAM_horseshoe"/>
</dbReference>
<dbReference type="RefSeq" id="WP_195191249.1">
    <property type="nucleotide sequence ID" value="NZ_JADMUL010000013.1"/>
</dbReference>
<feature type="domain" description="Radical SAM core" evidence="6">
    <location>
        <begin position="166"/>
        <end position="415"/>
    </location>
</feature>
<protein>
    <submittedName>
        <fullName evidence="7">Radical SAM protein</fullName>
    </submittedName>
</protein>
<dbReference type="EMBL" id="JAQNCK010000010">
    <property type="protein sequence ID" value="MDC0828034.1"/>
    <property type="molecule type" value="Genomic_DNA"/>
</dbReference>
<dbReference type="GO" id="GO:0051536">
    <property type="term" value="F:iron-sulfur cluster binding"/>
    <property type="evidence" value="ECO:0007669"/>
    <property type="project" value="UniProtKB-KW"/>
</dbReference>
<organism evidence="7 8">
    <name type="scientific">Faecalitalea cylindroides</name>
    <dbReference type="NCBI Taxonomy" id="39483"/>
    <lineage>
        <taxon>Bacteria</taxon>
        <taxon>Bacillati</taxon>
        <taxon>Bacillota</taxon>
        <taxon>Erysipelotrichia</taxon>
        <taxon>Erysipelotrichales</taxon>
        <taxon>Erysipelotrichaceae</taxon>
        <taxon>Faecalitalea</taxon>
    </lineage>
</organism>
<evidence type="ECO:0000259" key="6">
    <source>
        <dbReference type="PROSITE" id="PS51918"/>
    </source>
</evidence>
<evidence type="ECO:0000256" key="1">
    <source>
        <dbReference type="ARBA" id="ARBA00001966"/>
    </source>
</evidence>